<reference evidence="2 3" key="1">
    <citation type="journal article" date="2008" name="PLoS Genet.">
        <title>Complete genome sequence of the N2-fixing broad host range endophyte Klebsiella pneumoniae 342 and virulence predictions verified in mice.</title>
        <authorList>
            <person name="Fouts D.E."/>
            <person name="Tyler H.L."/>
            <person name="DeBoy R.T."/>
            <person name="Daugherty S."/>
            <person name="Ren Q."/>
            <person name="Badger J.H."/>
            <person name="Durkin A.S."/>
            <person name="Huot H."/>
            <person name="Shrivastava S."/>
            <person name="Kothari S."/>
            <person name="Dodson R.J."/>
            <person name="Mohamoud Y."/>
            <person name="Khouri H."/>
            <person name="Roesch L.F."/>
            <person name="Krogfelt K.A."/>
            <person name="Struve C."/>
            <person name="Triplett E.W."/>
            <person name="Methe B.A."/>
        </authorList>
    </citation>
    <scope>NUCLEOTIDE SEQUENCE [LARGE SCALE GENOMIC DNA]</scope>
    <source>
        <strain evidence="2 3">342</strain>
        <plasmid evidence="3">Plasmid pKP187</plasmid>
    </source>
</reference>
<sequence>MLNHNDIEVTLINLAKKQGLSLNGKDLLDIRTQVATALAAKDRHRQRMTSPEYHWRKPPPRR</sequence>
<gene>
    <name evidence="2" type="ordered locus">KPK_A0087</name>
</gene>
<keyword evidence="2" id="KW-0614">Plasmid</keyword>
<proteinExistence type="predicted"/>
<evidence type="ECO:0000313" key="3">
    <source>
        <dbReference type="Proteomes" id="UP000001734"/>
    </source>
</evidence>
<feature type="region of interest" description="Disordered" evidence="1">
    <location>
        <begin position="40"/>
        <end position="62"/>
    </location>
</feature>
<geneLocation type="plasmid" evidence="2 3">
    <name>pKP187</name>
</geneLocation>
<organism evidence="2 3">
    <name type="scientific">Klebsiella variicola (strain 342)</name>
    <name type="common">Klebsiella pneumoniae</name>
    <dbReference type="NCBI Taxonomy" id="507522"/>
    <lineage>
        <taxon>Bacteria</taxon>
        <taxon>Pseudomonadati</taxon>
        <taxon>Pseudomonadota</taxon>
        <taxon>Gammaproteobacteria</taxon>
        <taxon>Enterobacterales</taxon>
        <taxon>Enterobacteriaceae</taxon>
        <taxon>Klebsiella/Raoultella group</taxon>
        <taxon>Klebsiella</taxon>
        <taxon>Klebsiella pneumoniae complex</taxon>
    </lineage>
</organism>
<evidence type="ECO:0000313" key="2">
    <source>
        <dbReference type="EMBL" id="ACI11990.1"/>
    </source>
</evidence>
<evidence type="ECO:0000256" key="1">
    <source>
        <dbReference type="SAM" id="MobiDB-lite"/>
    </source>
</evidence>
<dbReference type="Proteomes" id="UP000001734">
    <property type="component" value="Plasmid pKP187"/>
</dbReference>
<protein>
    <submittedName>
        <fullName evidence="2">Conserved domain protein</fullName>
    </submittedName>
</protein>
<accession>B5RK11</accession>
<dbReference type="KEGG" id="kpe:KPK_A0087"/>
<name>B5RK11_KLEV3</name>
<dbReference type="HOGENOM" id="CLU_207829_0_0_6"/>
<dbReference type="AlphaFoldDB" id="B5RK11"/>
<dbReference type="EMBL" id="CP000965">
    <property type="protein sequence ID" value="ACI11990.1"/>
    <property type="molecule type" value="Genomic_DNA"/>
</dbReference>
<dbReference type="BioCyc" id="KPNE507522:GI0B-5621-MONOMER"/>